<comment type="caution">
    <text evidence="2">The sequence shown here is derived from an EMBL/GenBank/DDBJ whole genome shotgun (WGS) entry which is preliminary data.</text>
</comment>
<evidence type="ECO:0000256" key="1">
    <source>
        <dbReference type="SAM" id="MobiDB-lite"/>
    </source>
</evidence>
<protein>
    <submittedName>
        <fullName evidence="2">Uncharacterized protein</fullName>
    </submittedName>
</protein>
<dbReference type="GeneID" id="26901139"/>
<dbReference type="VEuPathDB" id="TriTrypDB:LpyrH10_01_8420"/>
<dbReference type="Gene3D" id="3.30.450.30">
    <property type="entry name" value="Dynein light chain 2a, cytoplasmic"/>
    <property type="match status" value="1"/>
</dbReference>
<dbReference type="OMA" id="QTLDGCC"/>
<organism evidence="2 3">
    <name type="scientific">Leptomonas pyrrhocoris</name>
    <name type="common">Firebug parasite</name>
    <dbReference type="NCBI Taxonomy" id="157538"/>
    <lineage>
        <taxon>Eukaryota</taxon>
        <taxon>Discoba</taxon>
        <taxon>Euglenozoa</taxon>
        <taxon>Kinetoplastea</taxon>
        <taxon>Metakinetoplastina</taxon>
        <taxon>Trypanosomatida</taxon>
        <taxon>Trypanosomatidae</taxon>
        <taxon>Leishmaniinae</taxon>
        <taxon>Leptomonas</taxon>
    </lineage>
</organism>
<feature type="compositionally biased region" description="Gly residues" evidence="1">
    <location>
        <begin position="49"/>
        <end position="62"/>
    </location>
</feature>
<evidence type="ECO:0000313" key="3">
    <source>
        <dbReference type="Proteomes" id="UP000037923"/>
    </source>
</evidence>
<proteinExistence type="predicted"/>
<dbReference type="Proteomes" id="UP000037923">
    <property type="component" value="Unassembled WGS sequence"/>
</dbReference>
<dbReference type="AlphaFoldDB" id="A0A0N0E0R9"/>
<feature type="region of interest" description="Disordered" evidence="1">
    <location>
        <begin position="46"/>
        <end position="69"/>
    </location>
</feature>
<keyword evidence="3" id="KW-1185">Reference proteome</keyword>
<dbReference type="RefSeq" id="XP_015665214.1">
    <property type="nucleotide sequence ID" value="XM_015797206.1"/>
</dbReference>
<sequence>MDAPGTALEQYFNQLIHMRLLAQVVVSDKQGNTILACFGSPDSTMNDGAGAGDGNNHNGGGEGQDEEEWQTESNVTVSGARYFQNLEQLQLGTPTYITAQYHDAVVVQLMEPGGCILTLIGSRAKGQFTGGLLSLVPQIRRTTVYTELLRKVEDCMQ</sequence>
<gene>
    <name evidence="2" type="ORF">ABB37_00842</name>
</gene>
<evidence type="ECO:0000313" key="2">
    <source>
        <dbReference type="EMBL" id="KPA86775.1"/>
    </source>
</evidence>
<reference evidence="2 3" key="1">
    <citation type="submission" date="2015-07" db="EMBL/GenBank/DDBJ databases">
        <title>High-quality genome of monoxenous trypanosomatid Leptomonas pyrrhocoris.</title>
        <authorList>
            <person name="Flegontov P."/>
            <person name="Butenko A."/>
            <person name="Firsov S."/>
            <person name="Vlcek C."/>
            <person name="Logacheva M.D."/>
            <person name="Field M."/>
            <person name="Filatov D."/>
            <person name="Flegontova O."/>
            <person name="Gerasimov E."/>
            <person name="Jackson A.P."/>
            <person name="Kelly S."/>
            <person name="Opperdoes F."/>
            <person name="O'Reilly A."/>
            <person name="Votypka J."/>
            <person name="Yurchenko V."/>
            <person name="Lukes J."/>
        </authorList>
    </citation>
    <scope>NUCLEOTIDE SEQUENCE [LARGE SCALE GENOMIC DNA]</scope>
    <source>
        <strain evidence="2">H10</strain>
    </source>
</reference>
<dbReference type="OrthoDB" id="271039at2759"/>
<dbReference type="EMBL" id="LGTL01000001">
    <property type="protein sequence ID" value="KPA86775.1"/>
    <property type="molecule type" value="Genomic_DNA"/>
</dbReference>
<name>A0A0N0E0R9_LEPPY</name>
<accession>A0A0N0E0R9</accession>